<dbReference type="InterPro" id="IPR035906">
    <property type="entry name" value="MetI-like_sf"/>
</dbReference>
<evidence type="ECO:0000256" key="7">
    <source>
        <dbReference type="ARBA" id="ARBA00023136"/>
    </source>
</evidence>
<evidence type="ECO:0000256" key="8">
    <source>
        <dbReference type="RuleBase" id="RU363032"/>
    </source>
</evidence>
<protein>
    <submittedName>
        <fullName evidence="10">ABC transporter permease subunit</fullName>
    </submittedName>
</protein>
<evidence type="ECO:0000259" key="9">
    <source>
        <dbReference type="PROSITE" id="PS50928"/>
    </source>
</evidence>
<evidence type="ECO:0000256" key="3">
    <source>
        <dbReference type="ARBA" id="ARBA00022448"/>
    </source>
</evidence>
<organism evidence="10 11">
    <name type="scientific">Aedoeadaptatus acetigenes</name>
    <dbReference type="NCBI Taxonomy" id="2981723"/>
    <lineage>
        <taxon>Bacteria</taxon>
        <taxon>Bacillati</taxon>
        <taxon>Bacillota</taxon>
        <taxon>Tissierellia</taxon>
        <taxon>Tissierellales</taxon>
        <taxon>Peptoniphilaceae</taxon>
        <taxon>Aedoeadaptatus</taxon>
    </lineage>
</organism>
<keyword evidence="3 8" id="KW-0813">Transport</keyword>
<keyword evidence="11" id="KW-1185">Reference proteome</keyword>
<gene>
    <name evidence="10" type="ORF">AAA081_01580</name>
</gene>
<dbReference type="Pfam" id="PF00528">
    <property type="entry name" value="BPD_transp_1"/>
    <property type="match status" value="1"/>
</dbReference>
<feature type="transmembrane region" description="Helical" evidence="8">
    <location>
        <begin position="189"/>
        <end position="211"/>
    </location>
</feature>
<evidence type="ECO:0000256" key="2">
    <source>
        <dbReference type="ARBA" id="ARBA00007069"/>
    </source>
</evidence>
<accession>A0ABV1J491</accession>
<keyword evidence="5 8" id="KW-0812">Transmembrane</keyword>
<dbReference type="CDD" id="cd06261">
    <property type="entry name" value="TM_PBP2"/>
    <property type="match status" value="1"/>
</dbReference>
<dbReference type="RefSeq" id="WP_349053397.1">
    <property type="nucleotide sequence ID" value="NZ_JBBNPS010000002.1"/>
</dbReference>
<reference evidence="10 11" key="1">
    <citation type="submission" date="2024-04" db="EMBL/GenBank/DDBJ databases">
        <title>Human intestinal bacterial collection.</title>
        <authorList>
            <person name="Pauvert C."/>
            <person name="Hitch T.C.A."/>
            <person name="Clavel T."/>
        </authorList>
    </citation>
    <scope>NUCLEOTIDE SEQUENCE [LARGE SCALE GENOMIC DNA]</scope>
    <source>
        <strain evidence="10 11">CLA-SR-H026</strain>
    </source>
</reference>
<dbReference type="PANTHER" id="PTHR42929">
    <property type="entry name" value="INNER MEMBRANE ABC TRANSPORTER PERMEASE PROTEIN YDCU-RELATED-RELATED"/>
    <property type="match status" value="1"/>
</dbReference>
<sequence>MKRRLPFHLAMILFALIAVAVLIYPSANMVLMSFKPTGGGGWTLANYREILTGSMYTAAIKNSVGISLFSSVVAIVFTTVTTYAIVSRSKKLRETFVVIANMTSNFAGIPLAFAYIILLGSSGVLLIFGRRAGIDWLANYNLYSPWGLCIVYLYFQLPMGIILLLPIYDALDKGWRESAELLGASSFQYWRRIGLPVLMPSIVGVFAMMFANAMGAYASAEALTGTGVNLLSIRIANTVTGDIFARPEIGAALSVLLAMILLVNMILGDKLAKRAEKVSKG</sequence>
<keyword evidence="7 8" id="KW-0472">Membrane</keyword>
<feature type="transmembrane region" description="Helical" evidence="8">
    <location>
        <begin position="106"/>
        <end position="128"/>
    </location>
</feature>
<comment type="similarity">
    <text evidence="2">Belongs to the binding-protein-dependent transport system permease family. CysTW subfamily.</text>
</comment>
<feature type="transmembrane region" description="Helical" evidence="8">
    <location>
        <begin position="7"/>
        <end position="27"/>
    </location>
</feature>
<keyword evidence="4" id="KW-1003">Cell membrane</keyword>
<evidence type="ECO:0000256" key="6">
    <source>
        <dbReference type="ARBA" id="ARBA00022989"/>
    </source>
</evidence>
<dbReference type="EMBL" id="JBBNPS010000002">
    <property type="protein sequence ID" value="MEQ3352994.1"/>
    <property type="molecule type" value="Genomic_DNA"/>
</dbReference>
<evidence type="ECO:0000256" key="5">
    <source>
        <dbReference type="ARBA" id="ARBA00022692"/>
    </source>
</evidence>
<evidence type="ECO:0000313" key="10">
    <source>
        <dbReference type="EMBL" id="MEQ3352994.1"/>
    </source>
</evidence>
<evidence type="ECO:0000256" key="1">
    <source>
        <dbReference type="ARBA" id="ARBA00004651"/>
    </source>
</evidence>
<feature type="transmembrane region" description="Helical" evidence="8">
    <location>
        <begin position="249"/>
        <end position="267"/>
    </location>
</feature>
<dbReference type="Proteomes" id="UP001481872">
    <property type="component" value="Unassembled WGS sequence"/>
</dbReference>
<dbReference type="PROSITE" id="PS50928">
    <property type="entry name" value="ABC_TM1"/>
    <property type="match status" value="1"/>
</dbReference>
<dbReference type="PANTHER" id="PTHR42929:SF1">
    <property type="entry name" value="INNER MEMBRANE ABC TRANSPORTER PERMEASE PROTEIN YDCU-RELATED"/>
    <property type="match status" value="1"/>
</dbReference>
<feature type="transmembrane region" description="Helical" evidence="8">
    <location>
        <begin position="143"/>
        <end position="168"/>
    </location>
</feature>
<dbReference type="SUPFAM" id="SSF161098">
    <property type="entry name" value="MetI-like"/>
    <property type="match status" value="1"/>
</dbReference>
<comment type="caution">
    <text evidence="10">The sequence shown here is derived from an EMBL/GenBank/DDBJ whole genome shotgun (WGS) entry which is preliminary data.</text>
</comment>
<dbReference type="InterPro" id="IPR000515">
    <property type="entry name" value="MetI-like"/>
</dbReference>
<proteinExistence type="inferred from homology"/>
<comment type="subcellular location">
    <subcellularLocation>
        <location evidence="1 8">Cell membrane</location>
        <topology evidence="1 8">Multi-pass membrane protein</topology>
    </subcellularLocation>
</comment>
<name>A0ABV1J491_9FIRM</name>
<dbReference type="Gene3D" id="1.10.3720.10">
    <property type="entry name" value="MetI-like"/>
    <property type="match status" value="1"/>
</dbReference>
<keyword evidence="6 8" id="KW-1133">Transmembrane helix</keyword>
<feature type="transmembrane region" description="Helical" evidence="8">
    <location>
        <begin position="64"/>
        <end position="86"/>
    </location>
</feature>
<evidence type="ECO:0000256" key="4">
    <source>
        <dbReference type="ARBA" id="ARBA00022475"/>
    </source>
</evidence>
<evidence type="ECO:0000313" key="11">
    <source>
        <dbReference type="Proteomes" id="UP001481872"/>
    </source>
</evidence>
<feature type="domain" description="ABC transmembrane type-1" evidence="9">
    <location>
        <begin position="60"/>
        <end position="268"/>
    </location>
</feature>